<keyword evidence="4" id="KW-0560">Oxidoreductase</keyword>
<evidence type="ECO:0000259" key="8">
    <source>
        <dbReference type="PROSITE" id="PS51296"/>
    </source>
</evidence>
<dbReference type="InterPro" id="IPR017941">
    <property type="entry name" value="Rieske_2Fe-2S"/>
</dbReference>
<dbReference type="GO" id="GO:0004497">
    <property type="term" value="F:monooxygenase activity"/>
    <property type="evidence" value="ECO:0007669"/>
    <property type="project" value="UniProtKB-ARBA"/>
</dbReference>
<dbReference type="SUPFAM" id="SSF55961">
    <property type="entry name" value="Bet v1-like"/>
    <property type="match status" value="1"/>
</dbReference>
<dbReference type="PANTHER" id="PTHR43756">
    <property type="entry name" value="CHOLINE MONOOXYGENASE, CHLOROPLASTIC"/>
    <property type="match status" value="1"/>
</dbReference>
<keyword evidence="2" id="KW-0001">2Fe-2S</keyword>
<keyword evidence="3" id="KW-0479">Metal-binding</keyword>
<proteinExistence type="predicted"/>
<evidence type="ECO:0000256" key="7">
    <source>
        <dbReference type="ARBA" id="ARBA00023027"/>
    </source>
</evidence>
<evidence type="ECO:0000256" key="2">
    <source>
        <dbReference type="ARBA" id="ARBA00022714"/>
    </source>
</evidence>
<sequence>MDRDEELRILDRALEHLRDKRLPLTDSDTRVSVDRYQSPEWYQAELDRIFTKLPSMLVHSSEIPSPGTFATLEHFGRPLIVSRDQDGAAHVFLNACRHRGARLEKEPSGERKQFTCGYHAWRYDLDGTLAAIPSPHCFPGVERGKRNLVALPAVEAYGFVWLMPEENPGRADLDAFLGDFRPDIADLDLSSYEIYGAESQEWEINWKLVVEGTLEGYHFPFLHAKSANPLFENSTFFFDSFGPHLRSILPKRSINFITRTERSERSLLSVANVIHTVFPNETVLHQSDHFLWITSHPLGPTRTLVKLRLIVPKGSVQEGSIEQWEENRQLTYQVQYEDLEIYREIQIGLTSGANDEHCFGTQEFALQKYNEAIEAHLFGEVGEVGEVGDVGEE</sequence>
<dbReference type="PANTHER" id="PTHR43756:SF5">
    <property type="entry name" value="CHOLINE MONOOXYGENASE, CHLOROPLASTIC"/>
    <property type="match status" value="1"/>
</dbReference>
<name>A0AAU2GXM4_9ACTN</name>
<dbReference type="GO" id="GO:0005506">
    <property type="term" value="F:iron ion binding"/>
    <property type="evidence" value="ECO:0007669"/>
    <property type="project" value="InterPro"/>
</dbReference>
<dbReference type="InterPro" id="IPR015881">
    <property type="entry name" value="ARHD_Rieske_2Fe_2S"/>
</dbReference>
<keyword evidence="6" id="KW-0411">Iron-sulfur</keyword>
<reference evidence="9" key="1">
    <citation type="submission" date="2022-10" db="EMBL/GenBank/DDBJ databases">
        <title>The complete genomes of actinobacterial strains from the NBC collection.</title>
        <authorList>
            <person name="Joergensen T.S."/>
            <person name="Alvarez Arevalo M."/>
            <person name="Sterndorff E.B."/>
            <person name="Faurdal D."/>
            <person name="Vuksanovic O."/>
            <person name="Mourched A.-S."/>
            <person name="Charusanti P."/>
            <person name="Shaw S."/>
            <person name="Blin K."/>
            <person name="Weber T."/>
        </authorList>
    </citation>
    <scope>NUCLEOTIDE SEQUENCE</scope>
    <source>
        <strain evidence="9">NBC_00060</strain>
    </source>
</reference>
<evidence type="ECO:0000256" key="1">
    <source>
        <dbReference type="ARBA" id="ARBA00001962"/>
    </source>
</evidence>
<dbReference type="Gene3D" id="3.90.380.10">
    <property type="entry name" value="Naphthalene 1,2-dioxygenase Alpha Subunit, Chain A, domain 1"/>
    <property type="match status" value="2"/>
</dbReference>
<dbReference type="CDD" id="cd03469">
    <property type="entry name" value="Rieske_RO_Alpha_N"/>
    <property type="match status" value="1"/>
</dbReference>
<dbReference type="Gene3D" id="2.102.10.10">
    <property type="entry name" value="Rieske [2Fe-2S] iron-sulphur domain"/>
    <property type="match status" value="1"/>
</dbReference>
<gene>
    <name evidence="9" type="ORF">OHV25_08705</name>
</gene>
<dbReference type="EMBL" id="CP108253">
    <property type="protein sequence ID" value="WTU39647.1"/>
    <property type="molecule type" value="Genomic_DNA"/>
</dbReference>
<keyword evidence="7" id="KW-0520">NAD</keyword>
<feature type="domain" description="Rieske" evidence="8">
    <location>
        <begin position="55"/>
        <end position="162"/>
    </location>
</feature>
<dbReference type="PROSITE" id="PS00570">
    <property type="entry name" value="RING_HYDROXYL_ALPHA"/>
    <property type="match status" value="1"/>
</dbReference>
<dbReference type="InterPro" id="IPR036922">
    <property type="entry name" value="Rieske_2Fe-2S_sf"/>
</dbReference>
<keyword evidence="5" id="KW-0408">Iron</keyword>
<evidence type="ECO:0000256" key="5">
    <source>
        <dbReference type="ARBA" id="ARBA00023004"/>
    </source>
</evidence>
<dbReference type="PRINTS" id="PR00090">
    <property type="entry name" value="RNGDIOXGNASE"/>
</dbReference>
<evidence type="ECO:0000256" key="6">
    <source>
        <dbReference type="ARBA" id="ARBA00023014"/>
    </source>
</evidence>
<comment type="cofactor">
    <cofactor evidence="1">
        <name>Fe cation</name>
        <dbReference type="ChEBI" id="CHEBI:24875"/>
    </cofactor>
</comment>
<dbReference type="SUPFAM" id="SSF50022">
    <property type="entry name" value="ISP domain"/>
    <property type="match status" value="1"/>
</dbReference>
<accession>A0AAU2GXM4</accession>
<dbReference type="InterPro" id="IPR015879">
    <property type="entry name" value="Ring_hydroxy_dOase_asu_C_dom"/>
</dbReference>
<dbReference type="PROSITE" id="PS51296">
    <property type="entry name" value="RIESKE"/>
    <property type="match status" value="1"/>
</dbReference>
<evidence type="ECO:0000256" key="4">
    <source>
        <dbReference type="ARBA" id="ARBA00023002"/>
    </source>
</evidence>
<organism evidence="9">
    <name type="scientific">Streptomyces sp. NBC_00060</name>
    <dbReference type="NCBI Taxonomy" id="2975636"/>
    <lineage>
        <taxon>Bacteria</taxon>
        <taxon>Bacillati</taxon>
        <taxon>Actinomycetota</taxon>
        <taxon>Actinomycetes</taxon>
        <taxon>Kitasatosporales</taxon>
        <taxon>Streptomycetaceae</taxon>
        <taxon>Streptomyces</taxon>
    </lineage>
</organism>
<dbReference type="GO" id="GO:0051537">
    <property type="term" value="F:2 iron, 2 sulfur cluster binding"/>
    <property type="evidence" value="ECO:0007669"/>
    <property type="project" value="UniProtKB-KW"/>
</dbReference>
<dbReference type="InterPro" id="IPR001663">
    <property type="entry name" value="Rng_hydr_dOase-A"/>
</dbReference>
<dbReference type="Pfam" id="PF00355">
    <property type="entry name" value="Rieske"/>
    <property type="match status" value="1"/>
</dbReference>
<dbReference type="AlphaFoldDB" id="A0AAU2GXM4"/>
<dbReference type="GO" id="GO:0016705">
    <property type="term" value="F:oxidoreductase activity, acting on paired donors, with incorporation or reduction of molecular oxygen"/>
    <property type="evidence" value="ECO:0007669"/>
    <property type="project" value="UniProtKB-ARBA"/>
</dbReference>
<dbReference type="Pfam" id="PF00848">
    <property type="entry name" value="Ring_hydroxyl_A"/>
    <property type="match status" value="1"/>
</dbReference>
<protein>
    <submittedName>
        <fullName evidence="9">Rieske 2Fe-2S domain-containing protein</fullName>
    </submittedName>
</protein>
<evidence type="ECO:0000313" key="9">
    <source>
        <dbReference type="EMBL" id="WTU39647.1"/>
    </source>
</evidence>
<evidence type="ECO:0000256" key="3">
    <source>
        <dbReference type="ARBA" id="ARBA00022723"/>
    </source>
</evidence>